<dbReference type="Gene3D" id="3.40.190.10">
    <property type="entry name" value="Periplasmic binding protein-like II"/>
    <property type="match status" value="1"/>
</dbReference>
<comment type="similarity">
    <text evidence="1">Belongs to the UPF0065 (bug) family.</text>
</comment>
<keyword evidence="4" id="KW-1185">Reference proteome</keyword>
<dbReference type="AlphaFoldDB" id="A0A4Z0BIQ4"/>
<dbReference type="Gene3D" id="3.40.190.150">
    <property type="entry name" value="Bordetella uptake gene, domain 1"/>
    <property type="match status" value="1"/>
</dbReference>
<evidence type="ECO:0000313" key="4">
    <source>
        <dbReference type="Proteomes" id="UP000297564"/>
    </source>
</evidence>
<evidence type="ECO:0000256" key="1">
    <source>
        <dbReference type="ARBA" id="ARBA00006987"/>
    </source>
</evidence>
<sequence>MQRRHFIHAAAGCAALAASPLAFAQGSDWPSRPITLINPWPPGGGADVQMRTLAKIMSDMLGQQVVVENRPGATGSLGAAALMKARPDGYTLAQIHNGVLRQPYIAPTPYDPLKDFTYLINVSDNPFGLVVREDRPWKTFAEFIAHARQNPGKVNIAVPGIGSPGHLISEQVAEQYGLKWTVVPYRGTANSMQALLAGDVDAAAESTGWVPFIEGGKVRLLATFGKQRLKKYPQVPTLIELGVNASDFSPWGLVAPAGLDPQIAARLHDTVKKAMESPEFIKTLSTLAQEPVYMSGAQLREYARETLPQQKAIVDKFNLKAN</sequence>
<feature type="chain" id="PRO_5021313516" evidence="2">
    <location>
        <begin position="25"/>
        <end position="322"/>
    </location>
</feature>
<dbReference type="CDD" id="cd07012">
    <property type="entry name" value="PBP2_Bug_TTT"/>
    <property type="match status" value="1"/>
</dbReference>
<evidence type="ECO:0000256" key="2">
    <source>
        <dbReference type="SAM" id="SignalP"/>
    </source>
</evidence>
<keyword evidence="2" id="KW-0732">Signal</keyword>
<dbReference type="InterPro" id="IPR042100">
    <property type="entry name" value="Bug_dom1"/>
</dbReference>
<dbReference type="EMBL" id="SMLL01000006">
    <property type="protein sequence ID" value="TFY97788.1"/>
    <property type="molecule type" value="Genomic_DNA"/>
</dbReference>
<dbReference type="RefSeq" id="WP_135286015.1">
    <property type="nucleotide sequence ID" value="NZ_SMLL01000006.1"/>
</dbReference>
<proteinExistence type="inferred from homology"/>
<gene>
    <name evidence="3" type="ORF">EZ242_15075</name>
</gene>
<evidence type="ECO:0000313" key="3">
    <source>
        <dbReference type="EMBL" id="TFY97788.1"/>
    </source>
</evidence>
<dbReference type="OrthoDB" id="8678477at2"/>
<feature type="signal peptide" evidence="2">
    <location>
        <begin position="1"/>
        <end position="24"/>
    </location>
</feature>
<dbReference type="PANTHER" id="PTHR42928:SF5">
    <property type="entry name" value="BLR1237 PROTEIN"/>
    <property type="match status" value="1"/>
</dbReference>
<dbReference type="Proteomes" id="UP000297564">
    <property type="component" value="Unassembled WGS sequence"/>
</dbReference>
<dbReference type="PANTHER" id="PTHR42928">
    <property type="entry name" value="TRICARBOXYLATE-BINDING PROTEIN"/>
    <property type="match status" value="1"/>
</dbReference>
<dbReference type="SUPFAM" id="SSF53850">
    <property type="entry name" value="Periplasmic binding protein-like II"/>
    <property type="match status" value="1"/>
</dbReference>
<dbReference type="Pfam" id="PF03401">
    <property type="entry name" value="TctC"/>
    <property type="match status" value="1"/>
</dbReference>
<organism evidence="3 4">
    <name type="scientific">Ramlibacter rhizophilus</name>
    <dbReference type="NCBI Taxonomy" id="1781167"/>
    <lineage>
        <taxon>Bacteria</taxon>
        <taxon>Pseudomonadati</taxon>
        <taxon>Pseudomonadota</taxon>
        <taxon>Betaproteobacteria</taxon>
        <taxon>Burkholderiales</taxon>
        <taxon>Comamonadaceae</taxon>
        <taxon>Ramlibacter</taxon>
    </lineage>
</organism>
<dbReference type="InterPro" id="IPR005064">
    <property type="entry name" value="BUG"/>
</dbReference>
<accession>A0A4Z0BIQ4</accession>
<reference evidence="3 4" key="1">
    <citation type="submission" date="2019-03" db="EMBL/GenBank/DDBJ databases">
        <title>Ramlibacter rhizophilus CCTCC AB2015357, whole genome shotgun sequence.</title>
        <authorList>
            <person name="Zhang X."/>
            <person name="Feng G."/>
            <person name="Zhu H."/>
        </authorList>
    </citation>
    <scope>NUCLEOTIDE SEQUENCE [LARGE SCALE GENOMIC DNA]</scope>
    <source>
        <strain evidence="3 4">CCTCC AB2015357</strain>
    </source>
</reference>
<name>A0A4Z0BIQ4_9BURK</name>
<dbReference type="PIRSF" id="PIRSF017082">
    <property type="entry name" value="YflP"/>
    <property type="match status" value="1"/>
</dbReference>
<comment type="caution">
    <text evidence="3">The sequence shown here is derived from an EMBL/GenBank/DDBJ whole genome shotgun (WGS) entry which is preliminary data.</text>
</comment>
<protein>
    <submittedName>
        <fullName evidence="3">Tripartite tricarboxylate transporter substrate binding protein</fullName>
    </submittedName>
</protein>